<dbReference type="EMBL" id="CVRI01000037">
    <property type="protein sequence ID" value="CRK93405.1"/>
    <property type="molecule type" value="Genomic_DNA"/>
</dbReference>
<keyword evidence="2" id="KW-1185">Reference proteome</keyword>
<evidence type="ECO:0000313" key="1">
    <source>
        <dbReference type="EMBL" id="CRK93405.1"/>
    </source>
</evidence>
<accession>A0A1J1HZF2</accession>
<gene>
    <name evidence="1" type="ORF">CLUMA_CG006941</name>
</gene>
<protein>
    <submittedName>
        <fullName evidence="1">CLUMA_CG006941, isoform A</fullName>
    </submittedName>
</protein>
<dbReference type="AlphaFoldDB" id="A0A1J1HZF2"/>
<dbReference type="Proteomes" id="UP000183832">
    <property type="component" value="Unassembled WGS sequence"/>
</dbReference>
<evidence type="ECO:0000313" key="2">
    <source>
        <dbReference type="Proteomes" id="UP000183832"/>
    </source>
</evidence>
<sequence length="78" mass="8929">MFNDNVNNRDCRQSNKKASFMPLEDSINGAKVRRKLSKEVRSHLLKVYKGLKVQDLLIALIELSQGLIQTYDTHTPSI</sequence>
<reference evidence="1 2" key="1">
    <citation type="submission" date="2015-04" db="EMBL/GenBank/DDBJ databases">
        <authorList>
            <person name="Syromyatnikov M.Y."/>
            <person name="Popov V.N."/>
        </authorList>
    </citation>
    <scope>NUCLEOTIDE SEQUENCE [LARGE SCALE GENOMIC DNA]</scope>
</reference>
<organism evidence="1 2">
    <name type="scientific">Clunio marinus</name>
    <dbReference type="NCBI Taxonomy" id="568069"/>
    <lineage>
        <taxon>Eukaryota</taxon>
        <taxon>Metazoa</taxon>
        <taxon>Ecdysozoa</taxon>
        <taxon>Arthropoda</taxon>
        <taxon>Hexapoda</taxon>
        <taxon>Insecta</taxon>
        <taxon>Pterygota</taxon>
        <taxon>Neoptera</taxon>
        <taxon>Endopterygota</taxon>
        <taxon>Diptera</taxon>
        <taxon>Nematocera</taxon>
        <taxon>Chironomoidea</taxon>
        <taxon>Chironomidae</taxon>
        <taxon>Clunio</taxon>
    </lineage>
</organism>
<proteinExistence type="predicted"/>
<name>A0A1J1HZF2_9DIPT</name>